<keyword evidence="1 4" id="KW-0812">Transmembrane</keyword>
<dbReference type="Pfam" id="PF04145">
    <property type="entry name" value="Ctr"/>
    <property type="match status" value="1"/>
</dbReference>
<dbReference type="GO" id="GO:0005375">
    <property type="term" value="F:copper ion transmembrane transporter activity"/>
    <property type="evidence" value="ECO:0007669"/>
    <property type="project" value="UniProtKB-UniRule"/>
</dbReference>
<dbReference type="Proteomes" id="UP001209570">
    <property type="component" value="Unassembled WGS sequence"/>
</dbReference>
<keyword evidence="4" id="KW-0186">Copper</keyword>
<keyword evidence="6" id="KW-1185">Reference proteome</keyword>
<dbReference type="InterPro" id="IPR007274">
    <property type="entry name" value="Cop_transporter"/>
</dbReference>
<keyword evidence="4" id="KW-0813">Transport</keyword>
<name>A0AAD5LIU1_PYTIN</name>
<comment type="similarity">
    <text evidence="4">Belongs to the copper transporter (Ctr) (TC 1.A.56) family. SLC31A subfamily.</text>
</comment>
<feature type="transmembrane region" description="Helical" evidence="4">
    <location>
        <begin position="44"/>
        <end position="65"/>
    </location>
</feature>
<evidence type="ECO:0000256" key="1">
    <source>
        <dbReference type="ARBA" id="ARBA00022692"/>
    </source>
</evidence>
<dbReference type="PANTHER" id="PTHR12483">
    <property type="entry name" value="SOLUTE CARRIER FAMILY 31 COPPER TRANSPORTERS"/>
    <property type="match status" value="1"/>
</dbReference>
<keyword evidence="4" id="KW-0406">Ion transport</keyword>
<keyword evidence="3 4" id="KW-0472">Membrane</keyword>
<evidence type="ECO:0000256" key="3">
    <source>
        <dbReference type="ARBA" id="ARBA00023136"/>
    </source>
</evidence>
<evidence type="ECO:0000256" key="2">
    <source>
        <dbReference type="ARBA" id="ARBA00022989"/>
    </source>
</evidence>
<dbReference type="AlphaFoldDB" id="A0AAD5LIU1"/>
<organism evidence="5 6">
    <name type="scientific">Pythium insidiosum</name>
    <name type="common">Pythiosis disease agent</name>
    <dbReference type="NCBI Taxonomy" id="114742"/>
    <lineage>
        <taxon>Eukaryota</taxon>
        <taxon>Sar</taxon>
        <taxon>Stramenopiles</taxon>
        <taxon>Oomycota</taxon>
        <taxon>Peronosporomycetes</taxon>
        <taxon>Pythiales</taxon>
        <taxon>Pythiaceae</taxon>
        <taxon>Pythium</taxon>
    </lineage>
</organism>
<evidence type="ECO:0000256" key="4">
    <source>
        <dbReference type="RuleBase" id="RU367022"/>
    </source>
</evidence>
<comment type="subcellular location">
    <subcellularLocation>
        <location evidence="4">Membrane</location>
        <topology evidence="4">Multi-pass membrane protein</topology>
    </subcellularLocation>
</comment>
<dbReference type="PANTHER" id="PTHR12483:SF115">
    <property type="entry name" value="COPPER TRANSPORT PROTEIN"/>
    <property type="match status" value="1"/>
</dbReference>
<sequence>MAPSLSFCVGRGITMGSAGFAVSGVDPEGDCVMLWTDAFAVNSVGRAVLANLCVGFLALVSQYLASVHATKMSRAKEYAKLHRRALLAASSDPENGACTGYATSSISTTVQQVSTQQSCKHTKAVPDALPKVSNWEHLGDSLQHGLRIFIAYLLMLAAMTYDVALIASIVVGFMLGFYAFTKDTSKVPASADPCCCS</sequence>
<dbReference type="GO" id="GO:0016020">
    <property type="term" value="C:membrane"/>
    <property type="evidence" value="ECO:0007669"/>
    <property type="project" value="UniProtKB-SubCell"/>
</dbReference>
<keyword evidence="2 4" id="KW-1133">Transmembrane helix</keyword>
<keyword evidence="4" id="KW-0187">Copper transport</keyword>
<gene>
    <name evidence="5" type="ORF">P43SY_004680</name>
</gene>
<feature type="transmembrane region" description="Helical" evidence="4">
    <location>
        <begin position="149"/>
        <end position="180"/>
    </location>
</feature>
<dbReference type="EMBL" id="JAKCXM010000165">
    <property type="protein sequence ID" value="KAJ0400030.1"/>
    <property type="molecule type" value="Genomic_DNA"/>
</dbReference>
<accession>A0AAD5LIU1</accession>
<evidence type="ECO:0000313" key="6">
    <source>
        <dbReference type="Proteomes" id="UP001209570"/>
    </source>
</evidence>
<reference evidence="5" key="1">
    <citation type="submission" date="2021-12" db="EMBL/GenBank/DDBJ databases">
        <title>Prjna785345.</title>
        <authorList>
            <person name="Rujirawat T."/>
            <person name="Krajaejun T."/>
        </authorList>
    </citation>
    <scope>NUCLEOTIDE SEQUENCE</scope>
    <source>
        <strain evidence="5">Pi057C3</strain>
    </source>
</reference>
<evidence type="ECO:0000313" key="5">
    <source>
        <dbReference type="EMBL" id="KAJ0400030.1"/>
    </source>
</evidence>
<comment type="caution">
    <text evidence="5">The sequence shown here is derived from an EMBL/GenBank/DDBJ whole genome shotgun (WGS) entry which is preliminary data.</text>
</comment>
<proteinExistence type="inferred from homology"/>
<protein>
    <recommendedName>
        <fullName evidence="4">Copper transport protein</fullName>
    </recommendedName>
</protein>